<dbReference type="EMBL" id="NVDG01000047">
    <property type="protein sequence ID" value="PFU38515.1"/>
    <property type="molecule type" value="Genomic_DNA"/>
</dbReference>
<sequence length="187" mass="21479">MNDHILKENKSIVTLGPRGTDADAAAKLISKDKVLFANSFPEAMKLAYDQDLYALICCGYKGDIFDNQQEAWVDLNFRYHGLMSIVSIYKFRTKKMGLAKRIDIGKPNQIAIHPSTMELLKRFYKEPIDDLHGIEFINNKPTVVELTAKKYFDMCIGSLDVISQYKNLEVIAEFQPEMIWTLYEKIS</sequence>
<accession>A0A2B0UEN9</accession>
<comment type="caution">
    <text evidence="1">The sequence shown here is derived from an EMBL/GenBank/DDBJ whole genome shotgun (WGS) entry which is preliminary data.</text>
</comment>
<organism evidence="1 2">
    <name type="scientific">Bacillus cereus</name>
    <dbReference type="NCBI Taxonomy" id="1396"/>
    <lineage>
        <taxon>Bacteria</taxon>
        <taxon>Bacillati</taxon>
        <taxon>Bacillota</taxon>
        <taxon>Bacilli</taxon>
        <taxon>Bacillales</taxon>
        <taxon>Bacillaceae</taxon>
        <taxon>Bacillus</taxon>
        <taxon>Bacillus cereus group</taxon>
    </lineage>
</organism>
<dbReference type="AlphaFoldDB" id="A0A2B0UEN9"/>
<gene>
    <name evidence="1" type="ORF">COK86_25390</name>
</gene>
<dbReference type="RefSeq" id="WP_098498132.1">
    <property type="nucleotide sequence ID" value="NZ_NUXC01000006.1"/>
</dbReference>
<proteinExistence type="predicted"/>
<evidence type="ECO:0000313" key="2">
    <source>
        <dbReference type="Proteomes" id="UP000224076"/>
    </source>
</evidence>
<protein>
    <recommendedName>
        <fullName evidence="3">Prephenate dehydratase</fullName>
    </recommendedName>
</protein>
<evidence type="ECO:0000313" key="1">
    <source>
        <dbReference type="EMBL" id="PFU38515.1"/>
    </source>
</evidence>
<name>A0A2B0UEN9_BACCE</name>
<evidence type="ECO:0008006" key="3">
    <source>
        <dbReference type="Google" id="ProtNLM"/>
    </source>
</evidence>
<reference evidence="1 2" key="1">
    <citation type="submission" date="2017-09" db="EMBL/GenBank/DDBJ databases">
        <title>Large-scale bioinformatics analysis of Bacillus genomes uncovers conserved roles of natural products in bacterial physiology.</title>
        <authorList>
            <consortium name="Agbiome Team Llc"/>
            <person name="Bleich R.M."/>
            <person name="Grubbs K.J."/>
            <person name="Santa Maria K.C."/>
            <person name="Allen S.E."/>
            <person name="Farag S."/>
            <person name="Shank E.A."/>
            <person name="Bowers A."/>
        </authorList>
    </citation>
    <scope>NUCLEOTIDE SEQUENCE [LARGE SCALE GENOMIC DNA]</scope>
    <source>
        <strain evidence="1 2">AFS061806</strain>
    </source>
</reference>
<dbReference type="Proteomes" id="UP000224076">
    <property type="component" value="Unassembled WGS sequence"/>
</dbReference>